<dbReference type="SUPFAM" id="SSF48264">
    <property type="entry name" value="Cytochrome P450"/>
    <property type="match status" value="1"/>
</dbReference>
<dbReference type="FunFam" id="1.10.630.10:FF:000018">
    <property type="entry name" value="Cytochrome P450 monooxygenase"/>
    <property type="match status" value="1"/>
</dbReference>
<dbReference type="GO" id="GO:0020037">
    <property type="term" value="F:heme binding"/>
    <property type="evidence" value="ECO:0007669"/>
    <property type="project" value="InterPro"/>
</dbReference>
<evidence type="ECO:0000313" key="9">
    <source>
        <dbReference type="Proteomes" id="UP000318413"/>
    </source>
</evidence>
<keyword evidence="3" id="KW-0479">Metal-binding</keyword>
<name>A0A502C8Z1_9SPHN</name>
<comment type="function">
    <text evidence="7">Cytochromes P450 are a group of heme-thiolate monooxygenases. They oxidize a variety of structurally unrelated compounds, including steroids, fatty acids, and xenobiotics.</text>
</comment>
<evidence type="ECO:0000313" key="8">
    <source>
        <dbReference type="EMBL" id="TPG09657.1"/>
    </source>
</evidence>
<sequence>MNAPLTQPIAPSAPFDPSLSLFQLLDPAVHADPFPFYQRLREEAPVMWDPFMHTWVVTRYDDVHVVLKEFSADRTPDPKKMEALGLPSLGPVADVMAKQMLFLDAPAHTRLRKLCMSAFTPRRVEAMEGKIHDIAHRLIDESAPRGEMELIADFAEPYPAIVTAGLLGVPLDDHRMLKAWSATFAEMLGNFQHNPDRIREVLTCVADMSGYFRDAIREQERNPHEGLIRSLMDAEVDGQRLDEDEVIANTIVTMVGGQETTTNLIGNGLLTLIRQPDKLAQLRDHPEIIGSAVEELLRFETPSQHTARICPADTEIGGKLIRKGEAVMAVMAAGNRDPDRFPDPDTLDLTRTDNRHLAFGWAAHFCFGAALARMEARIAFTALLAKLDDLRVTSDDLEWRTNSGLRGLKALPIAFRAAKAAA</sequence>
<dbReference type="PANTHER" id="PTHR46696:SF1">
    <property type="entry name" value="CYTOCHROME P450 YJIB-RELATED"/>
    <property type="match status" value="1"/>
</dbReference>
<accession>A0A502C8Z1</accession>
<reference evidence="8 9" key="1">
    <citation type="journal article" date="2019" name="Environ. Microbiol.">
        <title>Species interactions and distinct microbial communities in high Arctic permafrost affected cryosols are associated with the CH4 and CO2 gas fluxes.</title>
        <authorList>
            <person name="Altshuler I."/>
            <person name="Hamel J."/>
            <person name="Turney S."/>
            <person name="Magnuson E."/>
            <person name="Levesque R."/>
            <person name="Greer C."/>
            <person name="Whyte L.G."/>
        </authorList>
    </citation>
    <scope>NUCLEOTIDE SEQUENCE [LARGE SCALE GENOMIC DNA]</scope>
    <source>
        <strain evidence="8 9">S5.1</strain>
    </source>
</reference>
<dbReference type="InterPro" id="IPR002397">
    <property type="entry name" value="Cyt_P450_B"/>
</dbReference>
<evidence type="ECO:0000256" key="4">
    <source>
        <dbReference type="ARBA" id="ARBA00023002"/>
    </source>
</evidence>
<proteinExistence type="inferred from homology"/>
<evidence type="ECO:0000256" key="3">
    <source>
        <dbReference type="ARBA" id="ARBA00022723"/>
    </source>
</evidence>
<gene>
    <name evidence="8" type="ORF">EAH84_13830</name>
</gene>
<dbReference type="GO" id="GO:0016705">
    <property type="term" value="F:oxidoreductase activity, acting on paired donors, with incorporation or reduction of molecular oxygen"/>
    <property type="evidence" value="ECO:0007669"/>
    <property type="project" value="InterPro"/>
</dbReference>
<evidence type="ECO:0000256" key="6">
    <source>
        <dbReference type="ARBA" id="ARBA00023033"/>
    </source>
</evidence>
<evidence type="ECO:0000256" key="5">
    <source>
        <dbReference type="ARBA" id="ARBA00023004"/>
    </source>
</evidence>
<comment type="caution">
    <text evidence="8">The sequence shown here is derived from an EMBL/GenBank/DDBJ whole genome shotgun (WGS) entry which is preliminary data.</text>
</comment>
<evidence type="ECO:0000256" key="7">
    <source>
        <dbReference type="ARBA" id="ARBA00043906"/>
    </source>
</evidence>
<organism evidence="8 9">
    <name type="scientific">Sphingomonas oligophenolica</name>
    <dbReference type="NCBI Taxonomy" id="301154"/>
    <lineage>
        <taxon>Bacteria</taxon>
        <taxon>Pseudomonadati</taxon>
        <taxon>Pseudomonadota</taxon>
        <taxon>Alphaproteobacteria</taxon>
        <taxon>Sphingomonadales</taxon>
        <taxon>Sphingomonadaceae</taxon>
        <taxon>Sphingomonas</taxon>
    </lineage>
</organism>
<dbReference type="EMBL" id="RCZK01000014">
    <property type="protein sequence ID" value="TPG09657.1"/>
    <property type="molecule type" value="Genomic_DNA"/>
</dbReference>
<dbReference type="Proteomes" id="UP000318413">
    <property type="component" value="Unassembled WGS sequence"/>
</dbReference>
<dbReference type="Gene3D" id="1.10.630.10">
    <property type="entry name" value="Cytochrome P450"/>
    <property type="match status" value="1"/>
</dbReference>
<keyword evidence="2" id="KW-0349">Heme</keyword>
<keyword evidence="9" id="KW-1185">Reference proteome</keyword>
<keyword evidence="6" id="KW-0503">Monooxygenase</keyword>
<dbReference type="OrthoDB" id="5522954at2"/>
<dbReference type="GO" id="GO:0005506">
    <property type="term" value="F:iron ion binding"/>
    <property type="evidence" value="ECO:0007669"/>
    <property type="project" value="InterPro"/>
</dbReference>
<keyword evidence="4" id="KW-0560">Oxidoreductase</keyword>
<dbReference type="InterPro" id="IPR036396">
    <property type="entry name" value="Cyt_P450_sf"/>
</dbReference>
<comment type="similarity">
    <text evidence="1">Belongs to the cytochrome P450 family.</text>
</comment>
<dbReference type="GO" id="GO:0004497">
    <property type="term" value="F:monooxygenase activity"/>
    <property type="evidence" value="ECO:0007669"/>
    <property type="project" value="UniProtKB-KW"/>
</dbReference>
<dbReference type="RefSeq" id="WP_140872587.1">
    <property type="nucleotide sequence ID" value="NZ_RCZK01000014.1"/>
</dbReference>
<dbReference type="Pfam" id="PF00067">
    <property type="entry name" value="p450"/>
    <property type="match status" value="1"/>
</dbReference>
<keyword evidence="5" id="KW-0408">Iron</keyword>
<dbReference type="PANTHER" id="PTHR46696">
    <property type="entry name" value="P450, PUTATIVE (EUROFUNG)-RELATED"/>
    <property type="match status" value="1"/>
</dbReference>
<evidence type="ECO:0000256" key="2">
    <source>
        <dbReference type="ARBA" id="ARBA00022617"/>
    </source>
</evidence>
<dbReference type="InterPro" id="IPR001128">
    <property type="entry name" value="Cyt_P450"/>
</dbReference>
<dbReference type="AlphaFoldDB" id="A0A502C8Z1"/>
<dbReference type="CDD" id="cd20625">
    <property type="entry name" value="CYP164-like"/>
    <property type="match status" value="1"/>
</dbReference>
<evidence type="ECO:0000256" key="1">
    <source>
        <dbReference type="ARBA" id="ARBA00010617"/>
    </source>
</evidence>
<protein>
    <submittedName>
        <fullName evidence="8">Cytochrome P450</fullName>
    </submittedName>
</protein>
<dbReference type="PRINTS" id="PR00359">
    <property type="entry name" value="BP450"/>
</dbReference>